<protein>
    <recommendedName>
        <fullName evidence="4">B-block binding subunit of TFIIIC domain-containing protein</fullName>
    </recommendedName>
</protein>
<dbReference type="RefSeq" id="XP_002786435.1">
    <property type="nucleotide sequence ID" value="XM_002786389.1"/>
</dbReference>
<keyword evidence="3" id="KW-1185">Reference proteome</keyword>
<evidence type="ECO:0008006" key="4">
    <source>
        <dbReference type="Google" id="ProtNLM"/>
    </source>
</evidence>
<evidence type="ECO:0000313" key="2">
    <source>
        <dbReference type="EMBL" id="EER18231.1"/>
    </source>
</evidence>
<feature type="region of interest" description="Disordered" evidence="1">
    <location>
        <begin position="924"/>
        <end position="967"/>
    </location>
</feature>
<feature type="region of interest" description="Disordered" evidence="1">
    <location>
        <begin position="732"/>
        <end position="752"/>
    </location>
</feature>
<dbReference type="EMBL" id="GG671811">
    <property type="protein sequence ID" value="EER18231.1"/>
    <property type="molecule type" value="Genomic_DNA"/>
</dbReference>
<dbReference type="InParanoid" id="C5KAQ5"/>
<name>C5KAQ5_PERM5</name>
<evidence type="ECO:0000256" key="1">
    <source>
        <dbReference type="SAM" id="MobiDB-lite"/>
    </source>
</evidence>
<accession>C5KAQ5</accession>
<dbReference type="OrthoDB" id="431852at2759"/>
<dbReference type="GeneID" id="9048885"/>
<evidence type="ECO:0000313" key="3">
    <source>
        <dbReference type="Proteomes" id="UP000007800"/>
    </source>
</evidence>
<organism evidence="3">
    <name type="scientific">Perkinsus marinus (strain ATCC 50983 / TXsc)</name>
    <dbReference type="NCBI Taxonomy" id="423536"/>
    <lineage>
        <taxon>Eukaryota</taxon>
        <taxon>Sar</taxon>
        <taxon>Alveolata</taxon>
        <taxon>Perkinsozoa</taxon>
        <taxon>Perkinsea</taxon>
        <taxon>Perkinsida</taxon>
        <taxon>Perkinsidae</taxon>
        <taxon>Perkinsus</taxon>
    </lineage>
</organism>
<proteinExistence type="predicted"/>
<feature type="region of interest" description="Disordered" evidence="1">
    <location>
        <begin position="143"/>
        <end position="187"/>
    </location>
</feature>
<feature type="region of interest" description="Disordered" evidence="1">
    <location>
        <begin position="1211"/>
        <end position="1255"/>
    </location>
</feature>
<dbReference type="Proteomes" id="UP000007800">
    <property type="component" value="Unassembled WGS sequence"/>
</dbReference>
<reference evidence="2 3" key="1">
    <citation type="submission" date="2008-07" db="EMBL/GenBank/DDBJ databases">
        <authorList>
            <person name="El-Sayed N."/>
            <person name="Caler E."/>
            <person name="Inman J."/>
            <person name="Amedeo P."/>
            <person name="Hass B."/>
            <person name="Wortman J."/>
        </authorList>
    </citation>
    <scope>NUCLEOTIDE SEQUENCE [LARGE SCALE GENOMIC DNA]</scope>
    <source>
        <strain evidence="3">ATCC 50983 / TXsc</strain>
    </source>
</reference>
<sequence>MIPKVIRRQHKGSVSPISCVLFLAQFYDLQRMDPLLASSILSEHIEPISDRVVQLLRDSPHQLLLEVDVRNVVHSMFKGNLKRGQTQFRRCRDKLEREKKIEVVKVWSAELKVYRKAICIYGTHVDTNDISLTPQFADMGAQEEDDGLLSSTPRRESAPTSIRGLESPKTTRSEGDEEYASSEGMKTPKKNKWVGVGTFFRGHVSPDIIADLVRASGSKGFTNAEISKQLPVDKKFTERALDWTLKEYPEIRKDKDTRGKVSFWVYRFGQPEDEKPRAMLEDQFVPIIGDEDEMPAVLNLEGGLSALGRERAARTLRLVREHGVLSVVDLGRAIDAEEGRGTKIDRKTLTKIADKVVEYEPMLKKTSTMYRSQDVSVVYWGSACTEEEAQQRVTAALQLKHSELTSSSAIKKRKRDSLASELKSEADEDAVTSAAAALLGGEFSSPEIPTENALATQALFPIVASSVDVAHAGPRRRTVNDLNAAAVYRPPTIGKTASRCGGTFSQNVCVHYGYVGAIMLRCKYLHQFLLKNMRAAWFNAEEQVVVIAIFPTVMVSIVGCGIPHPYLDEYLVSGSRSNLKVGDLPQDVKDHLTNPFTLSDARNRRAKSFAQIKQLLSLLVRLNLVRVGKASEVDQGHHPGGDSVLYYAHDKVTLKPFLPASDAPDSLLQEISESEHDPDGEEYIFFDPEELPPSSPGADNRDIMDACEDFWNTLQRNSLRWRRKVMNAVEKVNEQQEGEKKPKTKHSSEVFSKGRGQLPAGCDVSELFFRKNWTGTLYVSATQRNALEQLLKQLSEEPVDESYLVNGVRVVDASNPLVKATCLEHNIDLHVALKYLRRRVLLSGEKGDKFKQTVDFVPVHAVRYKCHICHFLTSHRVAILSHYRARHGYEQLPDDPTLYTAKHFIQTVLNSAGATSRHNYKELISSQALTDQPRPHKRRRRNRSQAMQQLDEVQAEDAPVEGSGGTPDPHLSSFEIALFKFYLATAKKLVDYREPAIITSEVPEPNHRIWSIVAAIVGKTPQEAYRLALRSARGRTTNKSGMSHGVYNYLPLGYESSTAPINVVPSYLNATKDLLGDSILSALTRMILLTPNSSYSSHATRHSLFRMGYKEEDIRMSFQLWHARGMVGRARRADFAGRKFMLSNIARMAVYGKAADISLLRDGLACLEGDADSAGVVHAEPSGSWMQVLANCVAQGRVTLDCIWFPEATTKAPPAAAGSDVSIPNVQEEEEEEHQSDAEDDELMEDNDDNEEGGGQQIFVGIRKHLELTQRPGGPDGNISKPPQVMEAVSWEINEDEEDVASDESQHGASASEFHRVIMEVAQNASEFNPAGYGVVAKGDVVTVTPEAAEEQAAKEHYKEKEYEKSAEWSPAWTEFMKEEYPKLDAKKTLEAASWLLHRVDSDVARTTPLGMGSSEADLMQKYKKAMKQKRRRWPDFSTVVEILEKLRLTTRIASNTTDSTGWMILSAEHAMKSSFGRYGRPEEYHPDAPSEVSLLAEMISKACPLFKRIWMPEKASTGTVQAACRVLESAHLDITKSAKTGFPTKFLPDDFVPLAAWVCAGSSTGPGSVNFGAIAQLLQTVMLNLQQSPGLTSSIIQDHIAVIPLCEVQVILEMLTQGGAVYTASEELAPPIGACCEARLFSTEDEESNIDDPVYYLTLPTYS</sequence>
<gene>
    <name evidence="2" type="ORF">Pmar_PMAR005136</name>
</gene>
<feature type="compositionally biased region" description="Basic and acidic residues" evidence="1">
    <location>
        <begin position="732"/>
        <end position="741"/>
    </location>
</feature>
<feature type="compositionally biased region" description="Acidic residues" evidence="1">
    <location>
        <begin position="1227"/>
        <end position="1252"/>
    </location>
</feature>